<evidence type="ECO:0000313" key="3">
    <source>
        <dbReference type="EMBL" id="CAB5228285.1"/>
    </source>
</evidence>
<dbReference type="EMBL" id="LR798388">
    <property type="protein sequence ID" value="CAB5228285.1"/>
    <property type="molecule type" value="Genomic_DNA"/>
</dbReference>
<dbReference type="InterPro" id="IPR049718">
    <property type="entry name" value="AKO59007-like"/>
</dbReference>
<evidence type="ECO:0000313" key="2">
    <source>
        <dbReference type="EMBL" id="CAB4212755.1"/>
    </source>
</evidence>
<gene>
    <name evidence="1" type="ORF">UFOVP1086_31</name>
    <name evidence="2" type="ORF">UFOVP1440_31</name>
    <name evidence="3" type="ORF">UFOVP1533_31</name>
</gene>
<dbReference type="NCBIfam" id="NF033394">
    <property type="entry name" value="capsid_maj_Podo"/>
    <property type="match status" value="1"/>
</dbReference>
<dbReference type="EMBL" id="LR797384">
    <property type="protein sequence ID" value="CAB4212755.1"/>
    <property type="molecule type" value="Genomic_DNA"/>
</dbReference>
<evidence type="ECO:0008006" key="4">
    <source>
        <dbReference type="Google" id="ProtNLM"/>
    </source>
</evidence>
<evidence type="ECO:0000313" key="1">
    <source>
        <dbReference type="EMBL" id="CAB4182953.1"/>
    </source>
</evidence>
<name>A0A6J5QF74_9CAUD</name>
<proteinExistence type="predicted"/>
<protein>
    <recommendedName>
        <fullName evidence="4">Phage major capsid protein</fullName>
    </recommendedName>
</protein>
<accession>A0A6J5QF74</accession>
<organism evidence="1">
    <name type="scientific">uncultured Caudovirales phage</name>
    <dbReference type="NCBI Taxonomy" id="2100421"/>
    <lineage>
        <taxon>Viruses</taxon>
        <taxon>Duplodnaviria</taxon>
        <taxon>Heunggongvirae</taxon>
        <taxon>Uroviricota</taxon>
        <taxon>Caudoviricetes</taxon>
        <taxon>Peduoviridae</taxon>
        <taxon>Maltschvirus</taxon>
        <taxon>Maltschvirus maltsch</taxon>
    </lineage>
</organism>
<sequence length="359" mass="38811">MAFTTAELNNITASALDYNIRGEAFANAIQEKPLLSALTKKQKTFPGGKGNITVPVVFDYTTAVAGFAHNDTVSYANPANTKRASFPWKEIHAGISLTLTELKIDGLSVVDSLNGDSTSKHSERDLTVLTGLLEQKLADMTEGWARSFNNMLWQDGTQDAKLVPGLLSLITDNPTTGTVGGIDRATVSLWRNRSAVGTVGSPVDGHVGRLIYASGTQSITKFLRNEVRQLTRFGGKPDLILAGSAAIQILESEISEKGLYTQQGFVKNGTTDIGIAKIAILGVGEVMYDPTLDSLGYSDRIYFIDRTNVNLMVMDGEDKKTHSPARPHDQYVLYRAMTWTGGLTARQLNGCGVYQLATA</sequence>
<reference evidence="1" key="1">
    <citation type="submission" date="2020-05" db="EMBL/GenBank/DDBJ databases">
        <authorList>
            <person name="Chiriac C."/>
            <person name="Salcher M."/>
            <person name="Ghai R."/>
            <person name="Kavagutti S V."/>
        </authorList>
    </citation>
    <scope>NUCLEOTIDE SEQUENCE</scope>
</reference>
<dbReference type="EMBL" id="LR797027">
    <property type="protein sequence ID" value="CAB4182953.1"/>
    <property type="molecule type" value="Genomic_DNA"/>
</dbReference>